<evidence type="ECO:0000313" key="1">
    <source>
        <dbReference type="EMBL" id="CAJ2644821.1"/>
    </source>
</evidence>
<protein>
    <submittedName>
        <fullName evidence="1">Uncharacterized protein</fullName>
    </submittedName>
</protein>
<keyword evidence="2" id="KW-1185">Reference proteome</keyword>
<name>A0ACB0JLX9_TRIPR</name>
<accession>A0ACB0JLX9</accession>
<reference evidence="1" key="1">
    <citation type="submission" date="2023-10" db="EMBL/GenBank/DDBJ databases">
        <authorList>
            <person name="Rodriguez Cubillos JULIANA M."/>
            <person name="De Vega J."/>
        </authorList>
    </citation>
    <scope>NUCLEOTIDE SEQUENCE</scope>
</reference>
<sequence length="446" mass="51232">MLQDFFAEAGNLADNENLRLKYFPNSLTKNAFTWFTTLPPRSIHHWAQLERVFHEQFYMGQSKISLKELASVRRKTPESIDDYLNRFRLLKARCFTQVPEHELVEMAAGGLDYSIRKKLDTQHLRDMAQLADRVRQVERLKAEKARSSKHQRQQKLSLQEAQKTEDNKGKQVVEATRRPLKERLSQPLADRKVDDKLEEENMEDEDLLDSDPEFDVLPMCYYVMNNGFLEEQMANFERPTEGMKNHLKPLFIQAKVNNVGINKVWIDGGATVNLMPEFMITKIGKFSLDLNPHNIVLSNYEGEIGFSLGAIQVDVAVGSTVRPTLFLVVASKANYNLLLGREWIHGVGAVPSTLHQRVSIWREDGVVENIEADQSYFRAETHHITKHSFDKKLANISPCTEQGYAYAPADNVYHSVKLDPTHGFIWEREEIDDGPYEDEGKIRPTG</sequence>
<evidence type="ECO:0000313" key="2">
    <source>
        <dbReference type="Proteomes" id="UP001177021"/>
    </source>
</evidence>
<proteinExistence type="predicted"/>
<dbReference type="Proteomes" id="UP001177021">
    <property type="component" value="Unassembled WGS sequence"/>
</dbReference>
<comment type="caution">
    <text evidence="1">The sequence shown here is derived from an EMBL/GenBank/DDBJ whole genome shotgun (WGS) entry which is preliminary data.</text>
</comment>
<gene>
    <name evidence="1" type="ORF">MILVUS5_LOCUS13782</name>
</gene>
<organism evidence="1 2">
    <name type="scientific">Trifolium pratense</name>
    <name type="common">Red clover</name>
    <dbReference type="NCBI Taxonomy" id="57577"/>
    <lineage>
        <taxon>Eukaryota</taxon>
        <taxon>Viridiplantae</taxon>
        <taxon>Streptophyta</taxon>
        <taxon>Embryophyta</taxon>
        <taxon>Tracheophyta</taxon>
        <taxon>Spermatophyta</taxon>
        <taxon>Magnoliopsida</taxon>
        <taxon>eudicotyledons</taxon>
        <taxon>Gunneridae</taxon>
        <taxon>Pentapetalae</taxon>
        <taxon>rosids</taxon>
        <taxon>fabids</taxon>
        <taxon>Fabales</taxon>
        <taxon>Fabaceae</taxon>
        <taxon>Papilionoideae</taxon>
        <taxon>50 kb inversion clade</taxon>
        <taxon>NPAAA clade</taxon>
        <taxon>Hologalegina</taxon>
        <taxon>IRL clade</taxon>
        <taxon>Trifolieae</taxon>
        <taxon>Trifolium</taxon>
    </lineage>
</organism>
<dbReference type="EMBL" id="CASHSV030000044">
    <property type="protein sequence ID" value="CAJ2644821.1"/>
    <property type="molecule type" value="Genomic_DNA"/>
</dbReference>